<evidence type="ECO:0000313" key="18">
    <source>
        <dbReference type="EMBL" id="HIU48691.1"/>
    </source>
</evidence>
<feature type="domain" description="HAMP" evidence="17">
    <location>
        <begin position="97"/>
        <end position="149"/>
    </location>
</feature>
<dbReference type="EMBL" id="DVND01000129">
    <property type="protein sequence ID" value="HIU48691.1"/>
    <property type="molecule type" value="Genomic_DNA"/>
</dbReference>
<sequence length="390" mass="44386">MKIKQRFTIYNVIMLLTPIILMGVISVCFLIIFVLKYPVEELQISRAALIDPHVFSQAVGDFFQKNPGAFQPIFLWLGLCLTVMILTTTLVTMRMSRSITKPIAKLTKAAENIRMGDLDFEVLGSRYEEIDILCNEFDSMRKSLRDARKTEEQLRRERNMLLANLSHDLRTPVTSIKGYIDGIRDGVADSPEKLEKYLDTIYSKAVVIEDMVRNLSTFSKLELSKLQFRFVYGELNSFLREFVEEYRLDLEKHDMVLETAFCETPVQVKIDYEQMGRVFANLIENAIKYKKEGTGRLSVATYAGDGGIYAQIADDGIGMKKEELKKVFEGFYRVDTARTMNIKGSGLGLGIARQIVEKHGGKIWLQSAGEHMGTKAIIYLPAVRQGEIQQ</sequence>
<dbReference type="InterPro" id="IPR036097">
    <property type="entry name" value="HisK_dim/P_sf"/>
</dbReference>
<dbReference type="InterPro" id="IPR004358">
    <property type="entry name" value="Sig_transdc_His_kin-like_C"/>
</dbReference>
<evidence type="ECO:0000256" key="4">
    <source>
        <dbReference type="ARBA" id="ARBA00022475"/>
    </source>
</evidence>
<dbReference type="SMART" id="SM00388">
    <property type="entry name" value="HisKA"/>
    <property type="match status" value="1"/>
</dbReference>
<accession>A0A9D1LV94</accession>
<dbReference type="PRINTS" id="PR00344">
    <property type="entry name" value="BCTRLSENSOR"/>
</dbReference>
<dbReference type="EC" id="2.7.13.3" evidence="3"/>
<dbReference type="PANTHER" id="PTHR45528">
    <property type="entry name" value="SENSOR HISTIDINE KINASE CPXA"/>
    <property type="match status" value="1"/>
</dbReference>
<feature type="domain" description="Histidine kinase" evidence="16">
    <location>
        <begin position="164"/>
        <end position="384"/>
    </location>
</feature>
<evidence type="ECO:0000256" key="9">
    <source>
        <dbReference type="ARBA" id="ARBA00022777"/>
    </source>
</evidence>
<dbReference type="SUPFAM" id="SSF47384">
    <property type="entry name" value="Homodimeric domain of signal transducing histidine kinase"/>
    <property type="match status" value="1"/>
</dbReference>
<reference evidence="18" key="2">
    <citation type="journal article" date="2021" name="PeerJ">
        <title>Extensive microbial diversity within the chicken gut microbiome revealed by metagenomics and culture.</title>
        <authorList>
            <person name="Gilroy R."/>
            <person name="Ravi A."/>
            <person name="Getino M."/>
            <person name="Pursley I."/>
            <person name="Horton D.L."/>
            <person name="Alikhan N.F."/>
            <person name="Baker D."/>
            <person name="Gharbi K."/>
            <person name="Hall N."/>
            <person name="Watson M."/>
            <person name="Adriaenssens E.M."/>
            <person name="Foster-Nyarko E."/>
            <person name="Jarju S."/>
            <person name="Secka A."/>
            <person name="Antonio M."/>
            <person name="Oren A."/>
            <person name="Chaudhuri R.R."/>
            <person name="La Ragione R."/>
            <person name="Hildebrand F."/>
            <person name="Pallen M.J."/>
        </authorList>
    </citation>
    <scope>NUCLEOTIDE SEQUENCE</scope>
    <source>
        <strain evidence="18">ChiSjej4B22-9803</strain>
    </source>
</reference>
<keyword evidence="9 18" id="KW-0418">Kinase</keyword>
<dbReference type="SMART" id="SM00387">
    <property type="entry name" value="HATPase_c"/>
    <property type="match status" value="1"/>
</dbReference>
<gene>
    <name evidence="18" type="ORF">IAB04_04960</name>
</gene>
<keyword evidence="8" id="KW-0547">Nucleotide-binding</keyword>
<keyword evidence="11 15" id="KW-1133">Transmembrane helix</keyword>
<evidence type="ECO:0000259" key="16">
    <source>
        <dbReference type="PROSITE" id="PS50109"/>
    </source>
</evidence>
<dbReference type="AlphaFoldDB" id="A0A9D1LV94"/>
<feature type="transmembrane region" description="Helical" evidence="15">
    <location>
        <begin position="12"/>
        <end position="35"/>
    </location>
</feature>
<keyword evidence="12" id="KW-0902">Two-component regulatory system</keyword>
<feature type="transmembrane region" description="Helical" evidence="15">
    <location>
        <begin position="73"/>
        <end position="93"/>
    </location>
</feature>
<dbReference type="PROSITE" id="PS50109">
    <property type="entry name" value="HIS_KIN"/>
    <property type="match status" value="1"/>
</dbReference>
<dbReference type="InterPro" id="IPR005467">
    <property type="entry name" value="His_kinase_dom"/>
</dbReference>
<keyword evidence="4" id="KW-1003">Cell membrane</keyword>
<name>A0A9D1LV94_9FIRM</name>
<evidence type="ECO:0000256" key="13">
    <source>
        <dbReference type="ARBA" id="ARBA00023136"/>
    </source>
</evidence>
<dbReference type="Pfam" id="PF00672">
    <property type="entry name" value="HAMP"/>
    <property type="match status" value="1"/>
</dbReference>
<dbReference type="SUPFAM" id="SSF158472">
    <property type="entry name" value="HAMP domain-like"/>
    <property type="match status" value="1"/>
</dbReference>
<evidence type="ECO:0000313" key="19">
    <source>
        <dbReference type="Proteomes" id="UP000824111"/>
    </source>
</evidence>
<evidence type="ECO:0000256" key="14">
    <source>
        <dbReference type="SAM" id="Coils"/>
    </source>
</evidence>
<dbReference type="CDD" id="cd00075">
    <property type="entry name" value="HATPase"/>
    <property type="match status" value="1"/>
</dbReference>
<dbReference type="GO" id="GO:0000155">
    <property type="term" value="F:phosphorelay sensor kinase activity"/>
    <property type="evidence" value="ECO:0007669"/>
    <property type="project" value="InterPro"/>
</dbReference>
<dbReference type="Proteomes" id="UP000824111">
    <property type="component" value="Unassembled WGS sequence"/>
</dbReference>
<dbReference type="InterPro" id="IPR003660">
    <property type="entry name" value="HAMP_dom"/>
</dbReference>
<feature type="coiled-coil region" evidence="14">
    <location>
        <begin position="137"/>
        <end position="164"/>
    </location>
</feature>
<dbReference type="Pfam" id="PF00512">
    <property type="entry name" value="HisKA"/>
    <property type="match status" value="1"/>
</dbReference>
<evidence type="ECO:0000256" key="12">
    <source>
        <dbReference type="ARBA" id="ARBA00023012"/>
    </source>
</evidence>
<dbReference type="CDD" id="cd06225">
    <property type="entry name" value="HAMP"/>
    <property type="match status" value="1"/>
</dbReference>
<dbReference type="GO" id="GO:0005524">
    <property type="term" value="F:ATP binding"/>
    <property type="evidence" value="ECO:0007669"/>
    <property type="project" value="UniProtKB-KW"/>
</dbReference>
<dbReference type="SUPFAM" id="SSF55874">
    <property type="entry name" value="ATPase domain of HSP90 chaperone/DNA topoisomerase II/histidine kinase"/>
    <property type="match status" value="1"/>
</dbReference>
<keyword evidence="13 15" id="KW-0472">Membrane</keyword>
<dbReference type="InterPro" id="IPR036890">
    <property type="entry name" value="HATPase_C_sf"/>
</dbReference>
<dbReference type="PANTHER" id="PTHR45528:SF1">
    <property type="entry name" value="SENSOR HISTIDINE KINASE CPXA"/>
    <property type="match status" value="1"/>
</dbReference>
<evidence type="ECO:0000256" key="15">
    <source>
        <dbReference type="SAM" id="Phobius"/>
    </source>
</evidence>
<dbReference type="GO" id="GO:0005886">
    <property type="term" value="C:plasma membrane"/>
    <property type="evidence" value="ECO:0007669"/>
    <property type="project" value="UniProtKB-SubCell"/>
</dbReference>
<keyword evidence="14" id="KW-0175">Coiled coil</keyword>
<evidence type="ECO:0000256" key="2">
    <source>
        <dbReference type="ARBA" id="ARBA00004651"/>
    </source>
</evidence>
<organism evidence="18 19">
    <name type="scientific">Candidatus Avimonoglobus intestinipullorum</name>
    <dbReference type="NCBI Taxonomy" id="2840699"/>
    <lineage>
        <taxon>Bacteria</taxon>
        <taxon>Bacillati</taxon>
        <taxon>Bacillota</taxon>
        <taxon>Clostridia</taxon>
        <taxon>Eubacteriales</taxon>
        <taxon>Candidatus Avimonoglobus</taxon>
    </lineage>
</organism>
<dbReference type="InterPro" id="IPR003661">
    <property type="entry name" value="HisK_dim/P_dom"/>
</dbReference>
<evidence type="ECO:0000259" key="17">
    <source>
        <dbReference type="PROSITE" id="PS50885"/>
    </source>
</evidence>
<evidence type="ECO:0000256" key="6">
    <source>
        <dbReference type="ARBA" id="ARBA00022679"/>
    </source>
</evidence>
<comment type="caution">
    <text evidence="18">The sequence shown here is derived from an EMBL/GenBank/DDBJ whole genome shotgun (WGS) entry which is preliminary data.</text>
</comment>
<evidence type="ECO:0000256" key="7">
    <source>
        <dbReference type="ARBA" id="ARBA00022692"/>
    </source>
</evidence>
<dbReference type="InterPro" id="IPR050398">
    <property type="entry name" value="HssS/ArlS-like"/>
</dbReference>
<proteinExistence type="predicted"/>
<comment type="catalytic activity">
    <reaction evidence="1">
        <text>ATP + protein L-histidine = ADP + protein N-phospho-L-histidine.</text>
        <dbReference type="EC" id="2.7.13.3"/>
    </reaction>
</comment>
<protein>
    <recommendedName>
        <fullName evidence="3">histidine kinase</fullName>
        <ecNumber evidence="3">2.7.13.3</ecNumber>
    </recommendedName>
</protein>
<evidence type="ECO:0000256" key="1">
    <source>
        <dbReference type="ARBA" id="ARBA00000085"/>
    </source>
</evidence>
<dbReference type="InterPro" id="IPR003594">
    <property type="entry name" value="HATPase_dom"/>
</dbReference>
<reference evidence="18" key="1">
    <citation type="submission" date="2020-10" db="EMBL/GenBank/DDBJ databases">
        <authorList>
            <person name="Gilroy R."/>
        </authorList>
    </citation>
    <scope>NUCLEOTIDE SEQUENCE</scope>
    <source>
        <strain evidence="18">ChiSjej4B22-9803</strain>
    </source>
</reference>
<evidence type="ECO:0000256" key="3">
    <source>
        <dbReference type="ARBA" id="ARBA00012438"/>
    </source>
</evidence>
<dbReference type="Gene3D" id="1.10.287.130">
    <property type="match status" value="1"/>
</dbReference>
<evidence type="ECO:0000256" key="5">
    <source>
        <dbReference type="ARBA" id="ARBA00022553"/>
    </source>
</evidence>
<evidence type="ECO:0000256" key="10">
    <source>
        <dbReference type="ARBA" id="ARBA00022840"/>
    </source>
</evidence>
<evidence type="ECO:0000256" key="11">
    <source>
        <dbReference type="ARBA" id="ARBA00022989"/>
    </source>
</evidence>
<dbReference type="SMART" id="SM00304">
    <property type="entry name" value="HAMP"/>
    <property type="match status" value="1"/>
</dbReference>
<keyword evidence="7 15" id="KW-0812">Transmembrane</keyword>
<keyword evidence="6" id="KW-0808">Transferase</keyword>
<dbReference type="Gene3D" id="3.30.565.10">
    <property type="entry name" value="Histidine kinase-like ATPase, C-terminal domain"/>
    <property type="match status" value="1"/>
</dbReference>
<dbReference type="PROSITE" id="PS50885">
    <property type="entry name" value="HAMP"/>
    <property type="match status" value="1"/>
</dbReference>
<keyword evidence="10" id="KW-0067">ATP-binding</keyword>
<dbReference type="Gene3D" id="6.10.340.10">
    <property type="match status" value="1"/>
</dbReference>
<dbReference type="CDD" id="cd00082">
    <property type="entry name" value="HisKA"/>
    <property type="match status" value="1"/>
</dbReference>
<dbReference type="Pfam" id="PF02518">
    <property type="entry name" value="HATPase_c"/>
    <property type="match status" value="1"/>
</dbReference>
<keyword evidence="5" id="KW-0597">Phosphoprotein</keyword>
<dbReference type="FunFam" id="3.30.565.10:FF:000006">
    <property type="entry name" value="Sensor histidine kinase WalK"/>
    <property type="match status" value="1"/>
</dbReference>
<evidence type="ECO:0000256" key="8">
    <source>
        <dbReference type="ARBA" id="ARBA00022741"/>
    </source>
</evidence>
<comment type="subcellular location">
    <subcellularLocation>
        <location evidence="2">Cell membrane</location>
        <topology evidence="2">Multi-pass membrane protein</topology>
    </subcellularLocation>
</comment>